<keyword evidence="10 11" id="KW-0472">Membrane</keyword>
<dbReference type="CDD" id="cd07327">
    <property type="entry name" value="M48B_HtpX_like"/>
    <property type="match status" value="1"/>
</dbReference>
<evidence type="ECO:0000256" key="5">
    <source>
        <dbReference type="ARBA" id="ARBA00022723"/>
    </source>
</evidence>
<dbReference type="EC" id="3.4.24.-" evidence="11"/>
<keyword evidence="6 11" id="KW-0378">Hydrolase</keyword>
<organism evidence="13 14">
    <name type="scientific">Haloprofundus marisrubri</name>
    <dbReference type="NCBI Taxonomy" id="1514971"/>
    <lineage>
        <taxon>Archaea</taxon>
        <taxon>Methanobacteriati</taxon>
        <taxon>Methanobacteriota</taxon>
        <taxon>Stenosarchaea group</taxon>
        <taxon>Halobacteria</taxon>
        <taxon>Halobacteriales</taxon>
        <taxon>Haloferacaceae</taxon>
        <taxon>Haloprofundus</taxon>
    </lineage>
</organism>
<dbReference type="GO" id="GO:0006508">
    <property type="term" value="P:proteolysis"/>
    <property type="evidence" value="ECO:0007669"/>
    <property type="project" value="UniProtKB-KW"/>
</dbReference>
<evidence type="ECO:0000256" key="6">
    <source>
        <dbReference type="ARBA" id="ARBA00022801"/>
    </source>
</evidence>
<evidence type="ECO:0000256" key="2">
    <source>
        <dbReference type="ARBA" id="ARBA00022475"/>
    </source>
</evidence>
<dbReference type="HAMAP" id="MF_00188">
    <property type="entry name" value="Pept_M48_protease_HtpX"/>
    <property type="match status" value="1"/>
</dbReference>
<evidence type="ECO:0000256" key="4">
    <source>
        <dbReference type="ARBA" id="ARBA00022692"/>
    </source>
</evidence>
<dbReference type="RefSeq" id="WP_058581670.1">
    <property type="nucleotide sequence ID" value="NZ_LOPU01000018.1"/>
</dbReference>
<dbReference type="InterPro" id="IPR050083">
    <property type="entry name" value="HtpX_protease"/>
</dbReference>
<feature type="domain" description="Peptidase M48" evidence="12">
    <location>
        <begin position="94"/>
        <end position="334"/>
    </location>
</feature>
<reference evidence="13 14" key="1">
    <citation type="submission" date="2015-12" db="EMBL/GenBank/DDBJ databases">
        <title>Haloprofundus marisrubri gen. nov., sp. nov., an extremely halophilic archaeon isolated from the Discovery deep brine-seawater interface in the Red Sea.</title>
        <authorList>
            <person name="Zhang G."/>
            <person name="Stingl U."/>
            <person name="Rashid M."/>
        </authorList>
    </citation>
    <scope>NUCLEOTIDE SEQUENCE [LARGE SCALE GENOMIC DNA]</scope>
    <source>
        <strain evidence="13 14">SB9</strain>
    </source>
</reference>
<dbReference type="Proteomes" id="UP000054387">
    <property type="component" value="Unassembled WGS sequence"/>
</dbReference>
<dbReference type="EMBL" id="LOPU01000018">
    <property type="protein sequence ID" value="KTG10316.1"/>
    <property type="molecule type" value="Genomic_DNA"/>
</dbReference>
<feature type="binding site" evidence="11">
    <location>
        <position position="158"/>
    </location>
    <ligand>
        <name>Zn(2+)</name>
        <dbReference type="ChEBI" id="CHEBI:29105"/>
        <note>catalytic</note>
    </ligand>
</feature>
<keyword evidence="9 11" id="KW-0482">Metalloprotease</keyword>
<keyword evidence="2 11" id="KW-1003">Cell membrane</keyword>
<proteinExistence type="inferred from homology"/>
<sequence>MDWQPDWNLRLRMAVAVGLVFLLPFAFVTAMLWVFNVAVPTVASAFEVTFNPDLQISSSVLLVVVLLGVALQYLFGEKLALRSVGARTLAADDRPDLRRRVDRLAQQADLQPPELAVVNTEMPNAFAMGRSPSHATVVVTSGLLDALDGDELDAVLAHELAHIKNRDVTVMTVAYLLPTLTYVVAVAAYTLLRVFFDVGHALHDTDDGRAVAAALAIFLTTTILTLAISAFFWVSSFLLFRVLSQYRERAADRAAARLTGNPLALASALETIDGEIRTVPDRDLREYDGGIEALYIAPLDTPTFTDDDDALLSTDVFPDTHPSTASRISELREMAGELERT</sequence>
<keyword evidence="5 11" id="KW-0479">Metal-binding</keyword>
<keyword evidence="4 11" id="KW-0812">Transmembrane</keyword>
<accession>A0A0W1RA36</accession>
<dbReference type="AlphaFoldDB" id="A0A0W1RA36"/>
<keyword evidence="7 11" id="KW-0862">Zinc</keyword>
<comment type="similarity">
    <text evidence="1 11">Belongs to the peptidase M48B family.</text>
</comment>
<comment type="cofactor">
    <cofactor evidence="11">
        <name>Zn(2+)</name>
        <dbReference type="ChEBI" id="CHEBI:29105"/>
    </cofactor>
    <text evidence="11">Binds 1 zinc ion per subunit.</text>
</comment>
<feature type="transmembrane region" description="Helical" evidence="11">
    <location>
        <begin position="173"/>
        <end position="192"/>
    </location>
</feature>
<feature type="binding site" evidence="11">
    <location>
        <position position="248"/>
    </location>
    <ligand>
        <name>Zn(2+)</name>
        <dbReference type="ChEBI" id="CHEBI:29105"/>
        <note>catalytic</note>
    </ligand>
</feature>
<evidence type="ECO:0000256" key="3">
    <source>
        <dbReference type="ARBA" id="ARBA00022670"/>
    </source>
</evidence>
<keyword evidence="14" id="KW-1185">Reference proteome</keyword>
<feature type="active site" evidence="11">
    <location>
        <position position="159"/>
    </location>
</feature>
<evidence type="ECO:0000313" key="13">
    <source>
        <dbReference type="EMBL" id="KTG10316.1"/>
    </source>
</evidence>
<dbReference type="Gene3D" id="3.30.2010.10">
    <property type="entry name" value="Metalloproteases ('zincins'), catalytic domain"/>
    <property type="match status" value="1"/>
</dbReference>
<dbReference type="GO" id="GO:0004222">
    <property type="term" value="F:metalloendopeptidase activity"/>
    <property type="evidence" value="ECO:0007669"/>
    <property type="project" value="UniProtKB-UniRule"/>
</dbReference>
<evidence type="ECO:0000259" key="12">
    <source>
        <dbReference type="Pfam" id="PF01435"/>
    </source>
</evidence>
<evidence type="ECO:0000256" key="7">
    <source>
        <dbReference type="ARBA" id="ARBA00022833"/>
    </source>
</evidence>
<evidence type="ECO:0000256" key="1">
    <source>
        <dbReference type="ARBA" id="ARBA00009779"/>
    </source>
</evidence>
<gene>
    <name evidence="11" type="primary">htpX</name>
    <name evidence="13" type="ORF">AUR64_12125</name>
</gene>
<evidence type="ECO:0000256" key="8">
    <source>
        <dbReference type="ARBA" id="ARBA00022989"/>
    </source>
</evidence>
<evidence type="ECO:0000256" key="11">
    <source>
        <dbReference type="HAMAP-Rule" id="MF_00188"/>
    </source>
</evidence>
<dbReference type="PANTHER" id="PTHR43221">
    <property type="entry name" value="PROTEASE HTPX"/>
    <property type="match status" value="1"/>
</dbReference>
<comment type="subcellular location">
    <subcellularLocation>
        <location evidence="11">Cell membrane</location>
        <topology evidence="11">Multi-pass membrane protein</topology>
    </subcellularLocation>
</comment>
<feature type="transmembrane region" description="Helical" evidence="11">
    <location>
        <begin position="212"/>
        <end position="240"/>
    </location>
</feature>
<dbReference type="GO" id="GO:0005886">
    <property type="term" value="C:plasma membrane"/>
    <property type="evidence" value="ECO:0007669"/>
    <property type="project" value="UniProtKB-SubCell"/>
</dbReference>
<evidence type="ECO:0000256" key="9">
    <source>
        <dbReference type="ARBA" id="ARBA00023049"/>
    </source>
</evidence>
<feature type="transmembrane region" description="Helical" evidence="11">
    <location>
        <begin position="55"/>
        <end position="75"/>
    </location>
</feature>
<dbReference type="GO" id="GO:0008270">
    <property type="term" value="F:zinc ion binding"/>
    <property type="evidence" value="ECO:0007669"/>
    <property type="project" value="UniProtKB-UniRule"/>
</dbReference>
<keyword evidence="8 11" id="KW-1133">Transmembrane helix</keyword>
<dbReference type="PANTHER" id="PTHR43221:SF2">
    <property type="entry name" value="PROTEASE HTPX HOMOLOG"/>
    <property type="match status" value="1"/>
</dbReference>
<feature type="binding site" evidence="11">
    <location>
        <position position="162"/>
    </location>
    <ligand>
        <name>Zn(2+)</name>
        <dbReference type="ChEBI" id="CHEBI:29105"/>
        <note>catalytic</note>
    </ligand>
</feature>
<protein>
    <recommendedName>
        <fullName evidence="11">Protease HtpX homolog</fullName>
        <ecNumber evidence="11">3.4.24.-</ecNumber>
    </recommendedName>
</protein>
<dbReference type="STRING" id="1514971.AUR64_12125"/>
<name>A0A0W1RA36_9EURY</name>
<keyword evidence="3 11" id="KW-0645">Protease</keyword>
<dbReference type="Pfam" id="PF01435">
    <property type="entry name" value="Peptidase_M48"/>
    <property type="match status" value="1"/>
</dbReference>
<feature type="transmembrane region" description="Helical" evidence="11">
    <location>
        <begin position="12"/>
        <end position="35"/>
    </location>
</feature>
<comment type="caution">
    <text evidence="13">The sequence shown here is derived from an EMBL/GenBank/DDBJ whole genome shotgun (WGS) entry which is preliminary data.</text>
</comment>
<evidence type="ECO:0000256" key="10">
    <source>
        <dbReference type="ARBA" id="ARBA00023136"/>
    </source>
</evidence>
<evidence type="ECO:0000313" key="14">
    <source>
        <dbReference type="Proteomes" id="UP000054387"/>
    </source>
</evidence>
<dbReference type="InterPro" id="IPR022919">
    <property type="entry name" value="Pept_M48_protease_HtpX"/>
</dbReference>
<dbReference type="InterPro" id="IPR001915">
    <property type="entry name" value="Peptidase_M48"/>
</dbReference>